<comment type="similarity">
    <text evidence="17">Belongs to the NnrD/CARKD family.</text>
</comment>
<dbReference type="eggNOG" id="COG0062">
    <property type="taxonomic scope" value="Bacteria"/>
</dbReference>
<feature type="binding site" evidence="18">
    <location>
        <position position="124"/>
    </location>
    <ligand>
        <name>K(+)</name>
        <dbReference type="ChEBI" id="CHEBI:29103"/>
    </ligand>
</feature>
<evidence type="ECO:0000256" key="19">
    <source>
        <dbReference type="PIRNR" id="PIRNR017184"/>
    </source>
</evidence>
<keyword evidence="10 17" id="KW-0520">NAD</keyword>
<dbReference type="InterPro" id="IPR030677">
    <property type="entry name" value="Nnr"/>
</dbReference>
<evidence type="ECO:0000256" key="7">
    <source>
        <dbReference type="ARBA" id="ARBA00022840"/>
    </source>
</evidence>
<comment type="catalytic activity">
    <reaction evidence="16 17 19">
        <text>(6S)-NADPHX + ADP = AMP + phosphate + NADPH + H(+)</text>
        <dbReference type="Rhea" id="RHEA:32235"/>
        <dbReference type="ChEBI" id="CHEBI:15378"/>
        <dbReference type="ChEBI" id="CHEBI:43474"/>
        <dbReference type="ChEBI" id="CHEBI:57783"/>
        <dbReference type="ChEBI" id="CHEBI:64076"/>
        <dbReference type="ChEBI" id="CHEBI:456215"/>
        <dbReference type="ChEBI" id="CHEBI:456216"/>
        <dbReference type="EC" id="4.2.1.136"/>
    </reaction>
</comment>
<evidence type="ECO:0000256" key="11">
    <source>
        <dbReference type="ARBA" id="ARBA00023235"/>
    </source>
</evidence>
<dbReference type="NCBIfam" id="TIGR00196">
    <property type="entry name" value="yjeF_cterm"/>
    <property type="match status" value="1"/>
</dbReference>
<dbReference type="STRING" id="349521.HCH_05389"/>
<dbReference type="NCBIfam" id="TIGR00197">
    <property type="entry name" value="yjeF_nterm"/>
    <property type="match status" value="1"/>
</dbReference>
<dbReference type="PROSITE" id="PS51383">
    <property type="entry name" value="YJEF_C_3"/>
    <property type="match status" value="1"/>
</dbReference>
<feature type="binding site" evidence="18">
    <location>
        <begin position="128"/>
        <end position="134"/>
    </location>
    <ligand>
        <name>(6S)-NADPHX</name>
        <dbReference type="ChEBI" id="CHEBI:64076"/>
    </ligand>
</feature>
<sequence length="496" mass="51349">MPKDLFTAAQVRQLDALAIQSMAAENGYELMQRAGRSAFRALVRRWPEAARLTLFCGGGNNGGDGYVVAELARRHNLQVEVFALSDPEKLRGEAAQAFASCCAAGVDVAIWSPDCLISGDVIVDAMLGTGLSGAVREDYAAAINAINTAGRPVIALDIPSGLCADSGMPLGPTVNAAMTVTFIGMKRGLVTGEAPDYTGELVFDELEVPADIYSKLPTACRRSDFSQAVGLAPIRKPSSHKGMFGRVLVVGGDTGFGGAAIMAAEAAYRAGCGLVSCATRAAHVGAGLARVPEVMFREINSRGELLAMLDAAEVIALGPGLGKEPWGQMCLQTCLDADKPMVVDADALNMIAARKLQLNPRSLMTPHPGEAARLLECSVADVMQDRFAAARDLAESYNCHVLLKGVGTLLAAPDQEELVVVQAGNPGMACGGMGDVLTGLAAGLLAQGMAPLAAAELAAAWHGAAADSATESVAQASLMAGDLLKQLGAVMREARV</sequence>
<keyword evidence="7 17" id="KW-0067">ATP-binding</keyword>
<evidence type="ECO:0000256" key="5">
    <source>
        <dbReference type="ARBA" id="ARBA00022723"/>
    </source>
</evidence>
<protein>
    <recommendedName>
        <fullName evidence="19">Bifunctional NAD(P)H-hydrate repair enzyme</fullName>
    </recommendedName>
    <alternativeName>
        <fullName evidence="19">Nicotinamide nucleotide repair protein</fullName>
    </alternativeName>
    <domain>
        <recommendedName>
            <fullName evidence="19">ADP-dependent (S)-NAD(P)H-hydrate dehydratase</fullName>
            <ecNumber evidence="19">4.2.1.136</ecNumber>
        </recommendedName>
        <alternativeName>
            <fullName evidence="19">ADP-dependent NAD(P)HX dehydratase</fullName>
        </alternativeName>
    </domain>
    <domain>
        <recommendedName>
            <fullName evidence="19">NAD(P)H-hydrate epimerase</fullName>
            <ecNumber evidence="19">5.1.99.6</ecNumber>
        </recommendedName>
    </domain>
</protein>
<feature type="domain" description="YjeF C-terminal" evidence="20">
    <location>
        <begin position="224"/>
        <end position="494"/>
    </location>
</feature>
<dbReference type="GO" id="GO:0110051">
    <property type="term" value="P:metabolite repair"/>
    <property type="evidence" value="ECO:0007669"/>
    <property type="project" value="TreeGrafter"/>
</dbReference>
<dbReference type="InterPro" id="IPR000631">
    <property type="entry name" value="CARKD"/>
</dbReference>
<keyword evidence="13" id="KW-0511">Multifunctional enzyme</keyword>
<dbReference type="EC" id="4.2.1.136" evidence="19"/>
<dbReference type="InterPro" id="IPR036652">
    <property type="entry name" value="YjeF_N_dom_sf"/>
</dbReference>
<comment type="cofactor">
    <cofactor evidence="18 19">
        <name>K(+)</name>
        <dbReference type="ChEBI" id="CHEBI:29103"/>
    </cofactor>
    <text evidence="18 19">Binds 1 potassium ion per subunit.</text>
</comment>
<evidence type="ECO:0000259" key="21">
    <source>
        <dbReference type="PROSITE" id="PS51385"/>
    </source>
</evidence>
<feature type="binding site" evidence="18">
    <location>
        <position position="157"/>
    </location>
    <ligand>
        <name>(6S)-NADPHX</name>
        <dbReference type="ChEBI" id="CHEBI:64076"/>
    </ligand>
</feature>
<dbReference type="OrthoDB" id="9806925at2"/>
<proteinExistence type="inferred from homology"/>
<feature type="domain" description="YjeF N-terminal" evidence="21">
    <location>
        <begin position="11"/>
        <end position="214"/>
    </location>
</feature>
<dbReference type="GO" id="GO:0046496">
    <property type="term" value="P:nicotinamide nucleotide metabolic process"/>
    <property type="evidence" value="ECO:0007669"/>
    <property type="project" value="UniProtKB-UniRule"/>
</dbReference>
<accession>Q2SBB6</accession>
<gene>
    <name evidence="18" type="primary">nnrE</name>
    <name evidence="17" type="synonym">nnrD</name>
    <name evidence="22" type="ordered locus">HCH_05389</name>
</gene>
<dbReference type="HAMAP" id="MF_01966">
    <property type="entry name" value="NADHX_epimerase"/>
    <property type="match status" value="1"/>
</dbReference>
<dbReference type="InterPro" id="IPR029056">
    <property type="entry name" value="Ribokinase-like"/>
</dbReference>
<reference evidence="22 23" key="1">
    <citation type="journal article" date="2005" name="Nucleic Acids Res.">
        <title>Genomic blueprint of Hahella chejuensis, a marine microbe producing an algicidal agent.</title>
        <authorList>
            <person name="Jeong H."/>
            <person name="Yim J.H."/>
            <person name="Lee C."/>
            <person name="Choi S.-H."/>
            <person name="Park Y.K."/>
            <person name="Yoon S.H."/>
            <person name="Hur C.-G."/>
            <person name="Kang H.-Y."/>
            <person name="Kim D."/>
            <person name="Lee H.H."/>
            <person name="Park K.H."/>
            <person name="Park S.-H."/>
            <person name="Park H.-S."/>
            <person name="Lee H.K."/>
            <person name="Oh T.K."/>
            <person name="Kim J.F."/>
        </authorList>
    </citation>
    <scope>NUCLEOTIDE SEQUENCE [LARGE SCALE GENOMIC DNA]</scope>
    <source>
        <strain evidence="22 23">KCTC 2396</strain>
    </source>
</reference>
<evidence type="ECO:0000259" key="20">
    <source>
        <dbReference type="PROSITE" id="PS51383"/>
    </source>
</evidence>
<keyword evidence="11 18" id="KW-0413">Isomerase</keyword>
<organism evidence="22 23">
    <name type="scientific">Hahella chejuensis (strain KCTC 2396)</name>
    <dbReference type="NCBI Taxonomy" id="349521"/>
    <lineage>
        <taxon>Bacteria</taxon>
        <taxon>Pseudomonadati</taxon>
        <taxon>Pseudomonadota</taxon>
        <taxon>Gammaproteobacteria</taxon>
        <taxon>Oceanospirillales</taxon>
        <taxon>Hahellaceae</taxon>
        <taxon>Hahella</taxon>
    </lineage>
</organism>
<comment type="similarity">
    <text evidence="4 19">In the C-terminal section; belongs to the NnrD/CARKD family.</text>
</comment>
<keyword evidence="6 17" id="KW-0547">Nucleotide-binding</keyword>
<evidence type="ECO:0000256" key="6">
    <source>
        <dbReference type="ARBA" id="ARBA00022741"/>
    </source>
</evidence>
<feature type="binding site" evidence="18">
    <location>
        <position position="160"/>
    </location>
    <ligand>
        <name>K(+)</name>
        <dbReference type="ChEBI" id="CHEBI:29103"/>
    </ligand>
</feature>
<feature type="binding site" evidence="17">
    <location>
        <position position="367"/>
    </location>
    <ligand>
        <name>(6S)-NADPHX</name>
        <dbReference type="ChEBI" id="CHEBI:64076"/>
    </ligand>
</feature>
<dbReference type="CDD" id="cd01171">
    <property type="entry name" value="YXKO-related"/>
    <property type="match status" value="1"/>
</dbReference>
<name>Q2SBB6_HAHCH</name>
<evidence type="ECO:0000256" key="17">
    <source>
        <dbReference type="HAMAP-Rule" id="MF_01965"/>
    </source>
</evidence>
<evidence type="ECO:0000256" key="4">
    <source>
        <dbReference type="ARBA" id="ARBA00009524"/>
    </source>
</evidence>
<comment type="catalytic activity">
    <reaction evidence="15 17 19">
        <text>(6S)-NADHX + ADP = AMP + phosphate + NADH + H(+)</text>
        <dbReference type="Rhea" id="RHEA:32223"/>
        <dbReference type="ChEBI" id="CHEBI:15378"/>
        <dbReference type="ChEBI" id="CHEBI:43474"/>
        <dbReference type="ChEBI" id="CHEBI:57945"/>
        <dbReference type="ChEBI" id="CHEBI:64074"/>
        <dbReference type="ChEBI" id="CHEBI:456215"/>
        <dbReference type="ChEBI" id="CHEBI:456216"/>
        <dbReference type="EC" id="4.2.1.136"/>
    </reaction>
</comment>
<dbReference type="PROSITE" id="PS01049">
    <property type="entry name" value="YJEF_C_1"/>
    <property type="match status" value="1"/>
</dbReference>
<feature type="binding site" evidence="17">
    <location>
        <begin position="404"/>
        <end position="408"/>
    </location>
    <ligand>
        <name>AMP</name>
        <dbReference type="ChEBI" id="CHEBI:456215"/>
    </ligand>
</feature>
<comment type="similarity">
    <text evidence="3 19">In the N-terminal section; belongs to the NnrE/AIBP family.</text>
</comment>
<comment type="catalytic activity">
    <reaction evidence="2 18 19">
        <text>(6R)-NADPHX = (6S)-NADPHX</text>
        <dbReference type="Rhea" id="RHEA:32227"/>
        <dbReference type="ChEBI" id="CHEBI:64076"/>
        <dbReference type="ChEBI" id="CHEBI:64077"/>
        <dbReference type="EC" id="5.1.99.6"/>
    </reaction>
</comment>
<evidence type="ECO:0000256" key="18">
    <source>
        <dbReference type="HAMAP-Rule" id="MF_01966"/>
    </source>
</evidence>
<feature type="binding site" evidence="17">
    <location>
        <position position="434"/>
    </location>
    <ligand>
        <name>AMP</name>
        <dbReference type="ChEBI" id="CHEBI:456215"/>
    </ligand>
</feature>
<dbReference type="RefSeq" id="WP_011399122.1">
    <property type="nucleotide sequence ID" value="NC_007645.1"/>
</dbReference>
<comment type="function">
    <text evidence="17">Catalyzes the dehydration of the S-form of NAD(P)HX at the expense of ADP, which is converted to AMP. Together with NAD(P)HX epimerase, which catalyzes the epimerization of the S- and R-forms, the enzyme allows the repair of both epimers of NAD(P)HX, a damaged form of NAD(P)H that is a result of enzymatic or heat-dependent hydration.</text>
</comment>
<dbReference type="EC" id="5.1.99.6" evidence="19"/>
<evidence type="ECO:0000313" key="23">
    <source>
        <dbReference type="Proteomes" id="UP000000238"/>
    </source>
</evidence>
<dbReference type="KEGG" id="hch:HCH_05389"/>
<dbReference type="Gene3D" id="3.40.50.10260">
    <property type="entry name" value="YjeF N-terminal domain"/>
    <property type="match status" value="1"/>
</dbReference>
<dbReference type="EMBL" id="CP000155">
    <property type="protein sequence ID" value="ABC32058.1"/>
    <property type="molecule type" value="Genomic_DNA"/>
</dbReference>
<keyword evidence="12 17" id="KW-0456">Lyase</keyword>
<dbReference type="GO" id="GO:0052856">
    <property type="term" value="F:NAD(P)HX epimerase activity"/>
    <property type="evidence" value="ECO:0007669"/>
    <property type="project" value="UniProtKB-UniRule"/>
</dbReference>
<dbReference type="Proteomes" id="UP000000238">
    <property type="component" value="Chromosome"/>
</dbReference>
<dbReference type="HAMAP" id="MF_01965">
    <property type="entry name" value="NADHX_dehydratase"/>
    <property type="match status" value="1"/>
</dbReference>
<dbReference type="PIRSF" id="PIRSF017184">
    <property type="entry name" value="Nnr"/>
    <property type="match status" value="1"/>
</dbReference>
<dbReference type="GO" id="GO:0046872">
    <property type="term" value="F:metal ion binding"/>
    <property type="evidence" value="ECO:0007669"/>
    <property type="project" value="UniProtKB-UniRule"/>
</dbReference>
<feature type="binding site" evidence="18">
    <location>
        <position position="61"/>
    </location>
    <ligand>
        <name>K(+)</name>
        <dbReference type="ChEBI" id="CHEBI:29103"/>
    </ligand>
</feature>
<evidence type="ECO:0000256" key="2">
    <source>
        <dbReference type="ARBA" id="ARBA00000909"/>
    </source>
</evidence>
<dbReference type="InterPro" id="IPR004443">
    <property type="entry name" value="YjeF_N_dom"/>
</dbReference>
<feature type="binding site" evidence="18">
    <location>
        <position position="139"/>
    </location>
    <ligand>
        <name>(6S)-NADPHX</name>
        <dbReference type="ChEBI" id="CHEBI:64076"/>
    </ligand>
</feature>
<comment type="cofactor">
    <cofactor evidence="17">
        <name>Mg(2+)</name>
        <dbReference type="ChEBI" id="CHEBI:18420"/>
    </cofactor>
</comment>
<dbReference type="GO" id="GO:0005524">
    <property type="term" value="F:ATP binding"/>
    <property type="evidence" value="ECO:0007669"/>
    <property type="project" value="UniProtKB-UniRule"/>
</dbReference>
<comment type="catalytic activity">
    <reaction evidence="1 18 19">
        <text>(6R)-NADHX = (6S)-NADHX</text>
        <dbReference type="Rhea" id="RHEA:32215"/>
        <dbReference type="ChEBI" id="CHEBI:64074"/>
        <dbReference type="ChEBI" id="CHEBI:64075"/>
        <dbReference type="EC" id="5.1.99.6"/>
    </reaction>
</comment>
<dbReference type="AlphaFoldDB" id="Q2SBB6"/>
<dbReference type="SUPFAM" id="SSF64153">
    <property type="entry name" value="YjeF N-terminal domain-like"/>
    <property type="match status" value="1"/>
</dbReference>
<keyword evidence="9 18" id="KW-0630">Potassium</keyword>
<evidence type="ECO:0000256" key="12">
    <source>
        <dbReference type="ARBA" id="ARBA00023239"/>
    </source>
</evidence>
<dbReference type="PROSITE" id="PS51385">
    <property type="entry name" value="YJEF_N"/>
    <property type="match status" value="1"/>
</dbReference>
<dbReference type="InterPro" id="IPR017953">
    <property type="entry name" value="Carbohydrate_kinase_pred_CS"/>
</dbReference>
<keyword evidence="5 18" id="KW-0479">Metal-binding</keyword>
<feature type="binding site" evidence="18">
    <location>
        <begin position="60"/>
        <end position="64"/>
    </location>
    <ligand>
        <name>(6S)-NADPHX</name>
        <dbReference type="ChEBI" id="CHEBI:64076"/>
    </ligand>
</feature>
<dbReference type="PANTHER" id="PTHR12592">
    <property type="entry name" value="ATP-DEPENDENT (S)-NAD(P)H-HYDRATE DEHYDRATASE FAMILY MEMBER"/>
    <property type="match status" value="1"/>
</dbReference>
<evidence type="ECO:0000256" key="14">
    <source>
        <dbReference type="ARBA" id="ARBA00025153"/>
    </source>
</evidence>
<feature type="binding site" evidence="17">
    <location>
        <position position="320"/>
    </location>
    <ligand>
        <name>(6S)-NADPHX</name>
        <dbReference type="ChEBI" id="CHEBI:64076"/>
    </ligand>
</feature>
<dbReference type="Pfam" id="PF03853">
    <property type="entry name" value="YjeF_N"/>
    <property type="match status" value="1"/>
</dbReference>
<evidence type="ECO:0000256" key="16">
    <source>
        <dbReference type="ARBA" id="ARBA00049209"/>
    </source>
</evidence>
<dbReference type="PANTHER" id="PTHR12592:SF0">
    <property type="entry name" value="ATP-DEPENDENT (S)-NAD(P)H-HYDRATE DEHYDRATASE"/>
    <property type="match status" value="1"/>
</dbReference>
<feature type="binding site" evidence="17">
    <location>
        <position position="259"/>
    </location>
    <ligand>
        <name>(6S)-NADPHX</name>
        <dbReference type="ChEBI" id="CHEBI:64076"/>
    </ligand>
</feature>
<feature type="binding site" evidence="17">
    <location>
        <position position="435"/>
    </location>
    <ligand>
        <name>(6S)-NADPHX</name>
        <dbReference type="ChEBI" id="CHEBI:64076"/>
    </ligand>
</feature>
<dbReference type="Pfam" id="PF01256">
    <property type="entry name" value="Carb_kinase"/>
    <property type="match status" value="1"/>
</dbReference>
<evidence type="ECO:0000256" key="1">
    <source>
        <dbReference type="ARBA" id="ARBA00000013"/>
    </source>
</evidence>
<evidence type="ECO:0000256" key="10">
    <source>
        <dbReference type="ARBA" id="ARBA00023027"/>
    </source>
</evidence>
<evidence type="ECO:0000256" key="13">
    <source>
        <dbReference type="ARBA" id="ARBA00023268"/>
    </source>
</evidence>
<evidence type="ECO:0000256" key="9">
    <source>
        <dbReference type="ARBA" id="ARBA00022958"/>
    </source>
</evidence>
<evidence type="ECO:0000256" key="15">
    <source>
        <dbReference type="ARBA" id="ARBA00048238"/>
    </source>
</evidence>
<dbReference type="SUPFAM" id="SSF53613">
    <property type="entry name" value="Ribokinase-like"/>
    <property type="match status" value="1"/>
</dbReference>
<keyword evidence="23" id="KW-1185">Reference proteome</keyword>
<dbReference type="eggNOG" id="COG0063">
    <property type="taxonomic scope" value="Bacteria"/>
</dbReference>
<dbReference type="GO" id="GO:0052855">
    <property type="term" value="F:ADP-dependent NAD(P)H-hydrate dehydratase activity"/>
    <property type="evidence" value="ECO:0007669"/>
    <property type="project" value="UniProtKB-UniRule"/>
</dbReference>
<dbReference type="Gene3D" id="3.40.1190.20">
    <property type="match status" value="1"/>
</dbReference>
<comment type="subunit">
    <text evidence="17">Homotetramer.</text>
</comment>
<comment type="function">
    <text evidence="14 19">Bifunctional enzyme that catalyzes the epimerization of the S- and R-forms of NAD(P)HX and the dehydration of the S-form of NAD(P)HX at the expense of ADP, which is converted to AMP. This allows the repair of both epimers of NAD(P)HX, a damaged form of NAD(P)H that is a result of enzymatic or heat-dependent hydration.</text>
</comment>
<dbReference type="HOGENOM" id="CLU_024853_4_3_6"/>
<evidence type="ECO:0000256" key="3">
    <source>
        <dbReference type="ARBA" id="ARBA00006001"/>
    </source>
</evidence>
<evidence type="ECO:0000313" key="22">
    <source>
        <dbReference type="EMBL" id="ABC32058.1"/>
    </source>
</evidence>
<keyword evidence="8 17" id="KW-0521">NADP</keyword>
<comment type="function">
    <text evidence="18">Catalyzes the epimerization of the S- and R-forms of NAD(P)HX, a damaged form of NAD(P)H that is a result of enzymatic or heat-dependent hydration. This is a prerequisite for the S-specific NAD(P)H-hydrate dehydratase to allow the repair of both epimers of NAD(P)HX.</text>
</comment>
<evidence type="ECO:0000256" key="8">
    <source>
        <dbReference type="ARBA" id="ARBA00022857"/>
    </source>
</evidence>
<comment type="similarity">
    <text evidence="18">Belongs to the NnrE/AIBP family.</text>
</comment>